<reference evidence="2" key="1">
    <citation type="submission" date="2023-06" db="EMBL/GenBank/DDBJ databases">
        <authorList>
            <person name="Delattre M."/>
        </authorList>
    </citation>
    <scope>NUCLEOTIDE SEQUENCE</scope>
    <source>
        <strain evidence="2">AF72</strain>
    </source>
</reference>
<keyword evidence="1" id="KW-0732">Signal</keyword>
<gene>
    <name evidence="2" type="ORF">MSPICULIGERA_LOCUS6192</name>
</gene>
<sequence>MSIYTRILFAAVLLATVAALVEEHKEEHETEESHLRAKRQYGYGGYGWGGDYWYTGRMWGDPDRHHLVVAVLLRAVSLLDWRLVHGPAAPAQSEHIVYQSDERYYTTSGSPPRNSAI</sequence>
<evidence type="ECO:0000313" key="2">
    <source>
        <dbReference type="EMBL" id="CAJ0567648.1"/>
    </source>
</evidence>
<feature type="non-terminal residue" evidence="2">
    <location>
        <position position="117"/>
    </location>
</feature>
<evidence type="ECO:0000313" key="3">
    <source>
        <dbReference type="Proteomes" id="UP001177023"/>
    </source>
</evidence>
<keyword evidence="3" id="KW-1185">Reference proteome</keyword>
<comment type="caution">
    <text evidence="2">The sequence shown here is derived from an EMBL/GenBank/DDBJ whole genome shotgun (WGS) entry which is preliminary data.</text>
</comment>
<organism evidence="2 3">
    <name type="scientific">Mesorhabditis spiculigera</name>
    <dbReference type="NCBI Taxonomy" id="96644"/>
    <lineage>
        <taxon>Eukaryota</taxon>
        <taxon>Metazoa</taxon>
        <taxon>Ecdysozoa</taxon>
        <taxon>Nematoda</taxon>
        <taxon>Chromadorea</taxon>
        <taxon>Rhabditida</taxon>
        <taxon>Rhabditina</taxon>
        <taxon>Rhabditomorpha</taxon>
        <taxon>Rhabditoidea</taxon>
        <taxon>Rhabditidae</taxon>
        <taxon>Mesorhabditinae</taxon>
        <taxon>Mesorhabditis</taxon>
    </lineage>
</organism>
<evidence type="ECO:0000256" key="1">
    <source>
        <dbReference type="SAM" id="SignalP"/>
    </source>
</evidence>
<protein>
    <submittedName>
        <fullName evidence="2">Uncharacterized protein</fullName>
    </submittedName>
</protein>
<feature type="chain" id="PRO_5041443376" evidence="1">
    <location>
        <begin position="20"/>
        <end position="117"/>
    </location>
</feature>
<name>A0AA36CFW2_9BILA</name>
<dbReference type="Proteomes" id="UP001177023">
    <property type="component" value="Unassembled WGS sequence"/>
</dbReference>
<proteinExistence type="predicted"/>
<accession>A0AA36CFW2</accession>
<dbReference type="EMBL" id="CATQJA010001531">
    <property type="protein sequence ID" value="CAJ0567648.1"/>
    <property type="molecule type" value="Genomic_DNA"/>
</dbReference>
<feature type="signal peptide" evidence="1">
    <location>
        <begin position="1"/>
        <end position="19"/>
    </location>
</feature>
<dbReference type="AlphaFoldDB" id="A0AA36CFW2"/>